<protein>
    <submittedName>
        <fullName evidence="1">Uncharacterized protein</fullName>
    </submittedName>
</protein>
<comment type="caution">
    <text evidence="1">The sequence shown here is derived from an EMBL/GenBank/DDBJ whole genome shotgun (WGS) entry which is preliminary data.</text>
</comment>
<reference evidence="2" key="1">
    <citation type="journal article" date="2019" name="Int. J. Syst. Evol. Microbiol.">
        <title>The Global Catalogue of Microorganisms (GCM) 10K type strain sequencing project: providing services to taxonomists for standard genome sequencing and annotation.</title>
        <authorList>
            <consortium name="The Broad Institute Genomics Platform"/>
            <consortium name="The Broad Institute Genome Sequencing Center for Infectious Disease"/>
            <person name="Wu L."/>
            <person name="Ma J."/>
        </authorList>
    </citation>
    <scope>NUCLEOTIDE SEQUENCE [LARGE SCALE GENOMIC DNA]</scope>
    <source>
        <strain evidence="2">CCM 7526</strain>
    </source>
</reference>
<evidence type="ECO:0000313" key="1">
    <source>
        <dbReference type="EMBL" id="MFD1367312.1"/>
    </source>
</evidence>
<keyword evidence="2" id="KW-1185">Reference proteome</keyword>
<sequence length="232" mass="25834">MKFYTTVFLAPVGPELVVPALTAALAPFDYNDYAHEPFDVDAAWDWWQLPQQSLLPLRPEYADDPSALRVGDGVVVAAPKRIIDFAAMRRSARDHAAGTWDAWADVVRAHPGALPRARFDEIHDDPESAQRAWLQQPAVQEFAQAAASQDHPYFTFSLLTADPVVVFAGDRGHFLARAAAQAIATHAYLTSDGRWFTEYTDDRGWDTHILEMDGHLDSVPDDAVIARVRCHI</sequence>
<name>A0ABW4A9I5_9ACTN</name>
<dbReference type="EMBL" id="JBHTMK010000023">
    <property type="protein sequence ID" value="MFD1367312.1"/>
    <property type="molecule type" value="Genomic_DNA"/>
</dbReference>
<accession>A0ABW4A9I5</accession>
<gene>
    <name evidence="1" type="ORF">ACFQ5G_18305</name>
</gene>
<organism evidence="1 2">
    <name type="scientific">Actinoplanes sichuanensis</name>
    <dbReference type="NCBI Taxonomy" id="512349"/>
    <lineage>
        <taxon>Bacteria</taxon>
        <taxon>Bacillati</taxon>
        <taxon>Actinomycetota</taxon>
        <taxon>Actinomycetes</taxon>
        <taxon>Micromonosporales</taxon>
        <taxon>Micromonosporaceae</taxon>
        <taxon>Actinoplanes</taxon>
    </lineage>
</organism>
<evidence type="ECO:0000313" key="2">
    <source>
        <dbReference type="Proteomes" id="UP001597183"/>
    </source>
</evidence>
<dbReference type="Proteomes" id="UP001597183">
    <property type="component" value="Unassembled WGS sequence"/>
</dbReference>
<dbReference type="RefSeq" id="WP_317795986.1">
    <property type="nucleotide sequence ID" value="NZ_AP028461.1"/>
</dbReference>
<proteinExistence type="predicted"/>